<name>A0AAE1PTH0_9EUCA</name>
<dbReference type="PRINTS" id="PR00821">
    <property type="entry name" value="TAGLIPASE"/>
</dbReference>
<dbReference type="EMBL" id="JAWZYT010001207">
    <property type="protein sequence ID" value="KAK4314595.1"/>
    <property type="molecule type" value="Genomic_DNA"/>
</dbReference>
<accession>A0AAE1PTH0</accession>
<dbReference type="InterPro" id="IPR033906">
    <property type="entry name" value="Lipase_N"/>
</dbReference>
<comment type="caution">
    <text evidence="7">The sequence shown here is derived from an EMBL/GenBank/DDBJ whole genome shotgun (WGS) entry which is preliminary data.</text>
</comment>
<dbReference type="Gene3D" id="3.40.50.1820">
    <property type="entry name" value="alpha/beta hydrolase"/>
    <property type="match status" value="1"/>
</dbReference>
<evidence type="ECO:0000313" key="7">
    <source>
        <dbReference type="EMBL" id="KAK4314595.1"/>
    </source>
</evidence>
<dbReference type="PANTHER" id="PTHR11610">
    <property type="entry name" value="LIPASE"/>
    <property type="match status" value="1"/>
</dbReference>
<dbReference type="AlphaFoldDB" id="A0AAE1PTH0"/>
<dbReference type="PANTHER" id="PTHR11610:SF190">
    <property type="entry name" value="VITELLOGENIN-3-LIKE PROTEIN"/>
    <property type="match status" value="1"/>
</dbReference>
<organism evidence="7 8">
    <name type="scientific">Petrolisthes manimaculis</name>
    <dbReference type="NCBI Taxonomy" id="1843537"/>
    <lineage>
        <taxon>Eukaryota</taxon>
        <taxon>Metazoa</taxon>
        <taxon>Ecdysozoa</taxon>
        <taxon>Arthropoda</taxon>
        <taxon>Crustacea</taxon>
        <taxon>Multicrustacea</taxon>
        <taxon>Malacostraca</taxon>
        <taxon>Eumalacostraca</taxon>
        <taxon>Eucarida</taxon>
        <taxon>Decapoda</taxon>
        <taxon>Pleocyemata</taxon>
        <taxon>Anomura</taxon>
        <taxon>Galatheoidea</taxon>
        <taxon>Porcellanidae</taxon>
        <taxon>Petrolisthes</taxon>
    </lineage>
</organism>
<evidence type="ECO:0000256" key="1">
    <source>
        <dbReference type="ARBA" id="ARBA00004613"/>
    </source>
</evidence>
<dbReference type="CDD" id="cd00707">
    <property type="entry name" value="Pancreat_lipase_like"/>
    <property type="match status" value="1"/>
</dbReference>
<dbReference type="InterPro" id="IPR029058">
    <property type="entry name" value="AB_hydrolase_fold"/>
</dbReference>
<evidence type="ECO:0000313" key="8">
    <source>
        <dbReference type="Proteomes" id="UP001292094"/>
    </source>
</evidence>
<sequence>MKCLALIAVLVGVASASPKPQSKATLDDVNFLLWTTSNTATGDYQELFLNDPSSVSGSYYNGNDPTVVLIHGWGSNGYGGWPVQAKTELVKAGSYNVISIDWSELATTPNYPASVDNVPLVGARVAEFLEFLVTAGSMDISKLEVTGHSLGAHVSGAVGQNLKDFRLPRITGMDPAGPFFENRTDSERLDSSDADFVQVIHTNGGGILEGCVGFYERRGDVDFYPNGGDHMPGCTWLGEDWTDLLVGGCSHSRSHDYWIESINGSPGFSAEPCSMSGLSDGSCNTCTGSSCVQMGFYATFSASGVYYLETTDTPPYALG</sequence>
<protein>
    <recommendedName>
        <fullName evidence="6">Lipase domain-containing protein</fullName>
    </recommendedName>
</protein>
<comment type="subcellular location">
    <subcellularLocation>
        <location evidence="1">Secreted</location>
    </subcellularLocation>
</comment>
<dbReference type="GO" id="GO:0016042">
    <property type="term" value="P:lipid catabolic process"/>
    <property type="evidence" value="ECO:0007669"/>
    <property type="project" value="TreeGrafter"/>
</dbReference>
<comment type="similarity">
    <text evidence="2 4">Belongs to the AB hydrolase superfamily. Lipase family.</text>
</comment>
<dbReference type="InterPro" id="IPR013818">
    <property type="entry name" value="Lipase"/>
</dbReference>
<gene>
    <name evidence="7" type="ORF">Pmani_014119</name>
</gene>
<evidence type="ECO:0000256" key="3">
    <source>
        <dbReference type="ARBA" id="ARBA00022525"/>
    </source>
</evidence>
<keyword evidence="5" id="KW-0732">Signal</keyword>
<feature type="domain" description="Lipase" evidence="6">
    <location>
        <begin position="22"/>
        <end position="316"/>
    </location>
</feature>
<feature type="signal peptide" evidence="5">
    <location>
        <begin position="1"/>
        <end position="16"/>
    </location>
</feature>
<dbReference type="Pfam" id="PF00151">
    <property type="entry name" value="Lipase"/>
    <property type="match status" value="1"/>
</dbReference>
<dbReference type="SUPFAM" id="SSF53474">
    <property type="entry name" value="alpha/beta-Hydrolases"/>
    <property type="match status" value="1"/>
</dbReference>
<dbReference type="InterPro" id="IPR000734">
    <property type="entry name" value="TAG_lipase"/>
</dbReference>
<proteinExistence type="inferred from homology"/>
<dbReference type="Proteomes" id="UP001292094">
    <property type="component" value="Unassembled WGS sequence"/>
</dbReference>
<keyword evidence="8" id="KW-1185">Reference proteome</keyword>
<evidence type="ECO:0000259" key="6">
    <source>
        <dbReference type="Pfam" id="PF00151"/>
    </source>
</evidence>
<evidence type="ECO:0000256" key="5">
    <source>
        <dbReference type="SAM" id="SignalP"/>
    </source>
</evidence>
<keyword evidence="3" id="KW-0964">Secreted</keyword>
<evidence type="ECO:0000256" key="4">
    <source>
        <dbReference type="RuleBase" id="RU004262"/>
    </source>
</evidence>
<evidence type="ECO:0000256" key="2">
    <source>
        <dbReference type="ARBA" id="ARBA00010701"/>
    </source>
</evidence>
<reference evidence="7" key="1">
    <citation type="submission" date="2023-11" db="EMBL/GenBank/DDBJ databases">
        <title>Genome assemblies of two species of porcelain crab, Petrolisthes cinctipes and Petrolisthes manimaculis (Anomura: Porcellanidae).</title>
        <authorList>
            <person name="Angst P."/>
        </authorList>
    </citation>
    <scope>NUCLEOTIDE SEQUENCE</scope>
    <source>
        <strain evidence="7">PB745_02</strain>
        <tissue evidence="7">Gill</tissue>
    </source>
</reference>
<dbReference type="GO" id="GO:0005615">
    <property type="term" value="C:extracellular space"/>
    <property type="evidence" value="ECO:0007669"/>
    <property type="project" value="TreeGrafter"/>
</dbReference>
<dbReference type="GO" id="GO:0016298">
    <property type="term" value="F:lipase activity"/>
    <property type="evidence" value="ECO:0007669"/>
    <property type="project" value="InterPro"/>
</dbReference>
<feature type="chain" id="PRO_5041950826" description="Lipase domain-containing protein" evidence="5">
    <location>
        <begin position="17"/>
        <end position="319"/>
    </location>
</feature>